<dbReference type="OrthoDB" id="2308815at2759"/>
<proteinExistence type="inferred from homology"/>
<dbReference type="eggNOG" id="KOG3957">
    <property type="taxonomic scope" value="Eukaryota"/>
</dbReference>
<accession>V5GAP9</accession>
<evidence type="ECO:0000256" key="2">
    <source>
        <dbReference type="ARBA" id="ARBA00023242"/>
    </source>
</evidence>
<evidence type="ECO:0000313" key="6">
    <source>
        <dbReference type="Proteomes" id="UP000018001"/>
    </source>
</evidence>
<dbReference type="InterPro" id="IPR007219">
    <property type="entry name" value="XnlR_reg_dom"/>
</dbReference>
<dbReference type="InParanoid" id="V5GAP9"/>
<dbReference type="InterPro" id="IPR003673">
    <property type="entry name" value="CoA-Trfase_fam_III"/>
</dbReference>
<dbReference type="Pfam" id="PF04082">
    <property type="entry name" value="Fungal_trans"/>
    <property type="match status" value="1"/>
</dbReference>
<comment type="similarity">
    <text evidence="1">Belongs to the CoA-transferase III family.</text>
</comment>
<reference evidence="6" key="1">
    <citation type="journal article" date="2014" name="Genome Announc.">
        <title>Draft genome sequence of the formaldehyde-resistant fungus Byssochlamys spectabilis No. 5 (anamorph Paecilomyces variotii No. 5) (NBRC109023).</title>
        <authorList>
            <person name="Oka T."/>
            <person name="Ekino K."/>
            <person name="Fukuda K."/>
            <person name="Nomura Y."/>
        </authorList>
    </citation>
    <scope>NUCLEOTIDE SEQUENCE [LARGE SCALE GENOMIC DNA]</scope>
    <source>
        <strain evidence="6">No. 5 / NBRC 109023</strain>
    </source>
</reference>
<gene>
    <name evidence="5" type="ORF">PVAR5_7822</name>
</gene>
<keyword evidence="6" id="KW-1185">Reference proteome</keyword>
<evidence type="ECO:0000313" key="5">
    <source>
        <dbReference type="EMBL" id="GAD99116.1"/>
    </source>
</evidence>
<dbReference type="EMBL" id="BAUL01000279">
    <property type="protein sequence ID" value="GAD99116.1"/>
    <property type="molecule type" value="Genomic_DNA"/>
</dbReference>
<protein>
    <recommendedName>
        <fullName evidence="4">Xylanolytic transcriptional activator regulatory domain-containing protein</fullName>
    </recommendedName>
</protein>
<dbReference type="GO" id="GO:0003677">
    <property type="term" value="F:DNA binding"/>
    <property type="evidence" value="ECO:0007669"/>
    <property type="project" value="InterPro"/>
</dbReference>
<dbReference type="Proteomes" id="UP000018001">
    <property type="component" value="Unassembled WGS sequence"/>
</dbReference>
<dbReference type="Gene3D" id="3.40.50.10540">
    <property type="entry name" value="Crotonobetainyl-coa:carnitine coa-transferase, domain 1"/>
    <property type="match status" value="1"/>
</dbReference>
<dbReference type="GO" id="GO:0006351">
    <property type="term" value="P:DNA-templated transcription"/>
    <property type="evidence" value="ECO:0007669"/>
    <property type="project" value="InterPro"/>
</dbReference>
<dbReference type="CDD" id="cd12148">
    <property type="entry name" value="fungal_TF_MHR"/>
    <property type="match status" value="1"/>
</dbReference>
<dbReference type="PANTHER" id="PTHR48229:SF1">
    <property type="entry name" value="ALPHA METHYLACYL-COA RACEMASE-RELATED"/>
    <property type="match status" value="1"/>
</dbReference>
<dbReference type="InterPro" id="IPR052985">
    <property type="entry name" value="CoA-trans_III_biosynth/detox"/>
</dbReference>
<dbReference type="SMART" id="SM00906">
    <property type="entry name" value="Fungal_trans"/>
    <property type="match status" value="1"/>
</dbReference>
<keyword evidence="2" id="KW-0539">Nucleus</keyword>
<comment type="caution">
    <text evidence="5">The sequence shown here is derived from an EMBL/GenBank/DDBJ whole genome shotgun (WGS) entry which is preliminary data.</text>
</comment>
<feature type="compositionally biased region" description="Polar residues" evidence="3">
    <location>
        <begin position="679"/>
        <end position="695"/>
    </location>
</feature>
<feature type="domain" description="Xylanolytic transcriptional activator regulatory" evidence="4">
    <location>
        <begin position="885"/>
        <end position="957"/>
    </location>
</feature>
<organism evidence="5 6">
    <name type="scientific">Byssochlamys spectabilis (strain No. 5 / NBRC 109023)</name>
    <name type="common">Paecilomyces variotii</name>
    <dbReference type="NCBI Taxonomy" id="1356009"/>
    <lineage>
        <taxon>Eukaryota</taxon>
        <taxon>Fungi</taxon>
        <taxon>Dikarya</taxon>
        <taxon>Ascomycota</taxon>
        <taxon>Pezizomycotina</taxon>
        <taxon>Eurotiomycetes</taxon>
        <taxon>Eurotiomycetidae</taxon>
        <taxon>Eurotiales</taxon>
        <taxon>Thermoascaceae</taxon>
        <taxon>Paecilomyces</taxon>
    </lineage>
</organism>
<dbReference type="HOGENOM" id="CLU_261909_0_0_1"/>
<evidence type="ECO:0000256" key="1">
    <source>
        <dbReference type="ARBA" id="ARBA00008383"/>
    </source>
</evidence>
<evidence type="ECO:0000259" key="4">
    <source>
        <dbReference type="SMART" id="SM00906"/>
    </source>
</evidence>
<dbReference type="GO" id="GO:0008270">
    <property type="term" value="F:zinc ion binding"/>
    <property type="evidence" value="ECO:0007669"/>
    <property type="project" value="InterPro"/>
</dbReference>
<dbReference type="GO" id="GO:0003824">
    <property type="term" value="F:catalytic activity"/>
    <property type="evidence" value="ECO:0007669"/>
    <property type="project" value="InterPro"/>
</dbReference>
<name>V5GAP9_BYSSN</name>
<dbReference type="Pfam" id="PF02515">
    <property type="entry name" value="CoA_transf_3"/>
    <property type="match status" value="1"/>
</dbReference>
<feature type="region of interest" description="Disordered" evidence="3">
    <location>
        <begin position="638"/>
        <end position="695"/>
    </location>
</feature>
<evidence type="ECO:0000256" key="3">
    <source>
        <dbReference type="SAM" id="MobiDB-lite"/>
    </source>
</evidence>
<dbReference type="InterPro" id="IPR023606">
    <property type="entry name" value="CoA-Trfase_III_dom_1_sf"/>
</dbReference>
<dbReference type="PANTHER" id="PTHR48229">
    <property type="entry name" value="CAIB/BAIF FAMILY ENZYME (AFU_ORTHOLOGUE AFUA_1G05360)-RELATED"/>
    <property type="match status" value="1"/>
</dbReference>
<sequence>MSSTHETIPSPGIYGPGTFVDKKFLPVPDDARRIFEFLANTTPGFTKDTRAWASVQFKGHAEPMIPGPLKAPAVAAALHAMCGVVANELLAERTGQAVHEQSVTINTDQAAIWLGSVFAFRLNGSAANELVNMGKQSSLFEPDFERGVFGTPLRLRTTAIYPTKTAGVWYQLHGSLNADPVLRAIGVDPTTTCESLDEAYQVIREQTQKFTADELEMIMVKNGFCGSICYTPDGWRRTLMGKRLASHPLVNYSRESYAIPTPPTPLPTLPDSRPLAGVKVVELVRIIAGPVIGTTLAAFGADVIRVNCSSLPDINALQLTLNAGVRTIDLDLTKDKDLARLHELLKDADIFIQGFRPGALARKGLGLTNLLEMAGKRGKGIVYVEENAYGPDGPFYERPGWQQIGDAASGSSFITGRSLGYTDGTSVLPPLPISDMTTGLVGALGALMALRDRAQYGGSYRVTSSLVAADAIALEPEIGLYSPDVVKKNAETFQWGVMEPSQYVSELLMVVLNGWKKVYPEYFSPDSPLMTTFEKSPWGQLQILSPVVKLGDDAVTPRWETSPVPHCYYDRLQSMQKKEDKMRWASSFVFIVDAYISSLEANIHNLKEKLRQAQSAASSPFEIPVEPTTQPRRLASDAVNPELPDNHNSSGDDNDEEVQEGHGFDDFGSMDQDLRSAEDATTQAPRNNNLEKSNLFFTTPQGTMRFYGPSSGFSMFSPDNPQWSNNPASNTVWRRISRRSICPYQLTSSVPQALRDDFSKRQSQQLPCKAGIMELVADYFSHFNIALPLFDEQRFLNRLGRQYSWNPDPNPAWWAALNIVLALAERRKAEEDPAHCESRQISLGYVKNALNVMSELFLSTTDLLAVQATLGLALFFQDTANHQPLFMFSSIGLRMAQAIGMHKSSHFGLSDSEVEERRNVFWIAFILDADISLRTGRPSMQHASDYDVHLPSEFPKDGKGVLRLREGTISLAFFNLLARFSLLQRRVYDLIYSVSGLKKTSQDLRYDIKNCEELLKEWQMSIPRDYRPGRRFSAPREPMLPYILRMHLAFHCCRADLHRVLSLSGRRNNYSSRNFEGDIVIGLPESHRTSTSIALEAARSSIELIDVAQSFGASFCWGFVYFPAAAAAALFAHILAEPKDDHNISDLQMIHQASHFIAKLAAEDPGTYLDYVLGMCKKFELTAQKLLEPSKNNAKNPVPDRNVEQQNALPLEPPASLQAQNTFVGHNYFSAGSRLSVPGGPPSLGPMPYWNSEDFNLSNATGPPLLLSDGETGYQFPISWNLQDMTNGIPPFFGI</sequence>
<dbReference type="SUPFAM" id="SSF89796">
    <property type="entry name" value="CoA-transferase family III (CaiB/BaiF)"/>
    <property type="match status" value="2"/>
</dbReference>